<dbReference type="EMBL" id="UYRV01003702">
    <property type="protein sequence ID" value="VDK50598.1"/>
    <property type="molecule type" value="Genomic_DNA"/>
</dbReference>
<dbReference type="GO" id="GO:0042302">
    <property type="term" value="F:structural constituent of cuticle"/>
    <property type="evidence" value="ECO:0007669"/>
    <property type="project" value="InterPro"/>
</dbReference>
<dbReference type="SMART" id="SM01088">
    <property type="entry name" value="Col_cuticle_N"/>
    <property type="match status" value="1"/>
</dbReference>
<keyword evidence="6" id="KW-1185">Reference proteome</keyword>
<dbReference type="Proteomes" id="UP000271889">
    <property type="component" value="Unassembled WGS sequence"/>
</dbReference>
<name>A0A3P6S9C5_CYLGO</name>
<evidence type="ECO:0000256" key="2">
    <source>
        <dbReference type="SAM" id="MobiDB-lite"/>
    </source>
</evidence>
<dbReference type="AlphaFoldDB" id="A0A3P6S9C5"/>
<evidence type="ECO:0000259" key="4">
    <source>
        <dbReference type="SMART" id="SM01088"/>
    </source>
</evidence>
<feature type="compositionally biased region" description="Gly residues" evidence="2">
    <location>
        <begin position="89"/>
        <end position="118"/>
    </location>
</feature>
<evidence type="ECO:0000313" key="5">
    <source>
        <dbReference type="EMBL" id="VDK50598.1"/>
    </source>
</evidence>
<dbReference type="Pfam" id="PF01484">
    <property type="entry name" value="Col_cuticle_N"/>
    <property type="match status" value="1"/>
</dbReference>
<organism evidence="5 6">
    <name type="scientific">Cylicostephanus goldi</name>
    <name type="common">Nematode worm</name>
    <dbReference type="NCBI Taxonomy" id="71465"/>
    <lineage>
        <taxon>Eukaryota</taxon>
        <taxon>Metazoa</taxon>
        <taxon>Ecdysozoa</taxon>
        <taxon>Nematoda</taxon>
        <taxon>Chromadorea</taxon>
        <taxon>Rhabditida</taxon>
        <taxon>Rhabditina</taxon>
        <taxon>Rhabditomorpha</taxon>
        <taxon>Strongyloidea</taxon>
        <taxon>Strongylidae</taxon>
        <taxon>Cylicostephanus</taxon>
    </lineage>
</organism>
<evidence type="ECO:0000313" key="6">
    <source>
        <dbReference type="Proteomes" id="UP000271889"/>
    </source>
</evidence>
<keyword evidence="1" id="KW-0677">Repeat</keyword>
<keyword evidence="3" id="KW-0812">Transmembrane</keyword>
<accession>A0A3P6S9C5</accession>
<keyword evidence="3" id="KW-0472">Membrane</keyword>
<sequence length="118" mass="12222">MGYSSTSGLTTSVNFATLLAGCAFLGLVISMPILFTVMNNIEEELLAARLVYNEMADTMWKDLIYEGEMIRRTPRQTYREGFEVSKGEGAAGGGNGASNSNGGVGTGGGSEGSTGHGG</sequence>
<gene>
    <name evidence="5" type="ORF">CGOC_LOCUS1819</name>
</gene>
<keyword evidence="3" id="KW-1133">Transmembrane helix</keyword>
<evidence type="ECO:0000256" key="1">
    <source>
        <dbReference type="ARBA" id="ARBA00022737"/>
    </source>
</evidence>
<protein>
    <recommendedName>
        <fullName evidence="4">Nematode cuticle collagen N-terminal domain-containing protein</fullName>
    </recommendedName>
</protein>
<feature type="region of interest" description="Disordered" evidence="2">
    <location>
        <begin position="80"/>
        <end position="118"/>
    </location>
</feature>
<feature type="non-terminal residue" evidence="5">
    <location>
        <position position="118"/>
    </location>
</feature>
<dbReference type="InterPro" id="IPR002486">
    <property type="entry name" value="Col_cuticle_N"/>
</dbReference>
<feature type="domain" description="Nematode cuticle collagen N-terminal" evidence="4">
    <location>
        <begin position="11"/>
        <end position="63"/>
    </location>
</feature>
<feature type="transmembrane region" description="Helical" evidence="3">
    <location>
        <begin position="12"/>
        <end position="35"/>
    </location>
</feature>
<dbReference type="OrthoDB" id="6380629at2759"/>
<evidence type="ECO:0000256" key="3">
    <source>
        <dbReference type="SAM" id="Phobius"/>
    </source>
</evidence>
<proteinExistence type="predicted"/>
<reference evidence="5 6" key="1">
    <citation type="submission" date="2018-11" db="EMBL/GenBank/DDBJ databases">
        <authorList>
            <consortium name="Pathogen Informatics"/>
        </authorList>
    </citation>
    <scope>NUCLEOTIDE SEQUENCE [LARGE SCALE GENOMIC DNA]</scope>
</reference>